<evidence type="ECO:0000313" key="1">
    <source>
        <dbReference type="EMBL" id="MBF6229357.1"/>
    </source>
</evidence>
<name>A0ABS0CG89_9NOCA</name>
<organism evidence="1 2">
    <name type="scientific">Nocardia abscessus</name>
    <dbReference type="NCBI Taxonomy" id="120957"/>
    <lineage>
        <taxon>Bacteria</taxon>
        <taxon>Bacillati</taxon>
        <taxon>Actinomycetota</taxon>
        <taxon>Actinomycetes</taxon>
        <taxon>Mycobacteriales</taxon>
        <taxon>Nocardiaceae</taxon>
        <taxon>Nocardia</taxon>
    </lineage>
</organism>
<evidence type="ECO:0000313" key="2">
    <source>
        <dbReference type="Proteomes" id="UP000807309"/>
    </source>
</evidence>
<comment type="caution">
    <text evidence="1">The sequence shown here is derived from an EMBL/GenBank/DDBJ whole genome shotgun (WGS) entry which is preliminary data.</text>
</comment>
<dbReference type="EMBL" id="JADLRE010000035">
    <property type="protein sequence ID" value="MBF6229357.1"/>
    <property type="molecule type" value="Genomic_DNA"/>
</dbReference>
<dbReference type="RefSeq" id="WP_195036205.1">
    <property type="nucleotide sequence ID" value="NZ_JADLRE010000035.1"/>
</dbReference>
<evidence type="ECO:0008006" key="3">
    <source>
        <dbReference type="Google" id="ProtNLM"/>
    </source>
</evidence>
<protein>
    <recommendedName>
        <fullName evidence="3">CopG family transcriptional regulator</fullName>
    </recommendedName>
</protein>
<sequence length="113" mass="12593">MSHTRDDAADAVYRELVDAFGEDWSIDDFRPDPDAGPVEVERPEQPGELIVTRTVELHIPLSIEQRLTARAEAAEASVDELVSEWVTAEAAADDTISRDEILALLARRHRRSA</sequence>
<accession>A0ABS0CG89</accession>
<dbReference type="Proteomes" id="UP000807309">
    <property type="component" value="Unassembled WGS sequence"/>
</dbReference>
<keyword evidence="2" id="KW-1185">Reference proteome</keyword>
<proteinExistence type="predicted"/>
<reference evidence="1 2" key="1">
    <citation type="submission" date="2020-10" db="EMBL/GenBank/DDBJ databases">
        <title>Identification of Nocardia species via Next-generation sequencing and recognition of intraspecies genetic diversity.</title>
        <authorList>
            <person name="Li P."/>
            <person name="Li P."/>
            <person name="Lu B."/>
        </authorList>
    </citation>
    <scope>NUCLEOTIDE SEQUENCE [LARGE SCALE GENOMIC DNA]</scope>
    <source>
        <strain evidence="1 2">N-11</strain>
    </source>
</reference>
<gene>
    <name evidence="1" type="ORF">IU470_30235</name>
</gene>